<dbReference type="AlphaFoldDB" id="A0AAN7HHI8"/>
<proteinExistence type="predicted"/>
<feature type="region of interest" description="Disordered" evidence="1">
    <location>
        <begin position="224"/>
        <end position="245"/>
    </location>
</feature>
<evidence type="ECO:0000313" key="2">
    <source>
        <dbReference type="EMBL" id="KAK4250141.1"/>
    </source>
</evidence>
<comment type="caution">
    <text evidence="2">The sequence shown here is derived from an EMBL/GenBank/DDBJ whole genome shotgun (WGS) entry which is preliminary data.</text>
</comment>
<name>A0AAN7HHI8_9PEZI</name>
<accession>A0AAN7HHI8</accession>
<dbReference type="EMBL" id="MU857616">
    <property type="protein sequence ID" value="KAK4250141.1"/>
    <property type="molecule type" value="Genomic_DNA"/>
</dbReference>
<feature type="compositionally biased region" description="Low complexity" evidence="1">
    <location>
        <begin position="127"/>
        <end position="143"/>
    </location>
</feature>
<evidence type="ECO:0000256" key="1">
    <source>
        <dbReference type="SAM" id="MobiDB-lite"/>
    </source>
</evidence>
<organism evidence="2 3">
    <name type="scientific">Corynascus novoguineensis</name>
    <dbReference type="NCBI Taxonomy" id="1126955"/>
    <lineage>
        <taxon>Eukaryota</taxon>
        <taxon>Fungi</taxon>
        <taxon>Dikarya</taxon>
        <taxon>Ascomycota</taxon>
        <taxon>Pezizomycotina</taxon>
        <taxon>Sordariomycetes</taxon>
        <taxon>Sordariomycetidae</taxon>
        <taxon>Sordariales</taxon>
        <taxon>Chaetomiaceae</taxon>
        <taxon>Corynascus</taxon>
    </lineage>
</organism>
<reference evidence="2" key="2">
    <citation type="submission" date="2023-05" db="EMBL/GenBank/DDBJ databases">
        <authorList>
            <consortium name="Lawrence Berkeley National Laboratory"/>
            <person name="Steindorff A."/>
            <person name="Hensen N."/>
            <person name="Bonometti L."/>
            <person name="Westerberg I."/>
            <person name="Brannstrom I.O."/>
            <person name="Guillou S."/>
            <person name="Cros-Aarteil S."/>
            <person name="Calhoun S."/>
            <person name="Haridas S."/>
            <person name="Kuo A."/>
            <person name="Mondo S."/>
            <person name="Pangilinan J."/>
            <person name="Riley R."/>
            <person name="Labutti K."/>
            <person name="Andreopoulos B."/>
            <person name="Lipzen A."/>
            <person name="Chen C."/>
            <person name="Yanf M."/>
            <person name="Daum C."/>
            <person name="Ng V."/>
            <person name="Clum A."/>
            <person name="Ohm R."/>
            <person name="Martin F."/>
            <person name="Silar P."/>
            <person name="Natvig D."/>
            <person name="Lalanne C."/>
            <person name="Gautier V."/>
            <person name="Ament-Velasquez S.L."/>
            <person name="Kruys A."/>
            <person name="Hutchinson M.I."/>
            <person name="Powell A.J."/>
            <person name="Barry K."/>
            <person name="Miller A.N."/>
            <person name="Grigoriev I.V."/>
            <person name="Debuchy R."/>
            <person name="Gladieux P."/>
            <person name="Thoren M.H."/>
            <person name="Johannesson H."/>
        </authorList>
    </citation>
    <scope>NUCLEOTIDE SEQUENCE</scope>
    <source>
        <strain evidence="2">CBS 359.72</strain>
    </source>
</reference>
<sequence>MPRPSKAAANGNSANVGKSNLAGGPTVNGVAPSLLDTKFAFALVTQLRSKPDVDWDQIGSIMGISKKSAGERWRLMRIKFGIILNDETAAEDPGSVRKSKTRAADANAAKSSNHEDDDGDDDEADDNGNAKQSATAATPATPAKRSRKPASAGKKAPTMMPKSGKKRGASPAGPATAADGSSGTVMNQETEGGDSEDMAAAGSPMKKAKSSKAAATIAVACDMPSPLSSLPGMTADEGSGTEIEV</sequence>
<feature type="compositionally biased region" description="Acidic residues" evidence="1">
    <location>
        <begin position="115"/>
        <end position="126"/>
    </location>
</feature>
<feature type="region of interest" description="Disordered" evidence="1">
    <location>
        <begin position="1"/>
        <end position="23"/>
    </location>
</feature>
<reference evidence="2" key="1">
    <citation type="journal article" date="2023" name="Mol. Phylogenet. Evol.">
        <title>Genome-scale phylogeny and comparative genomics of the fungal order Sordariales.</title>
        <authorList>
            <person name="Hensen N."/>
            <person name="Bonometti L."/>
            <person name="Westerberg I."/>
            <person name="Brannstrom I.O."/>
            <person name="Guillou S."/>
            <person name="Cros-Aarteil S."/>
            <person name="Calhoun S."/>
            <person name="Haridas S."/>
            <person name="Kuo A."/>
            <person name="Mondo S."/>
            <person name="Pangilinan J."/>
            <person name="Riley R."/>
            <person name="LaButti K."/>
            <person name="Andreopoulos B."/>
            <person name="Lipzen A."/>
            <person name="Chen C."/>
            <person name="Yan M."/>
            <person name="Daum C."/>
            <person name="Ng V."/>
            <person name="Clum A."/>
            <person name="Steindorff A."/>
            <person name="Ohm R.A."/>
            <person name="Martin F."/>
            <person name="Silar P."/>
            <person name="Natvig D.O."/>
            <person name="Lalanne C."/>
            <person name="Gautier V."/>
            <person name="Ament-Velasquez S.L."/>
            <person name="Kruys A."/>
            <person name="Hutchinson M.I."/>
            <person name="Powell A.J."/>
            <person name="Barry K."/>
            <person name="Miller A.N."/>
            <person name="Grigoriev I.V."/>
            <person name="Debuchy R."/>
            <person name="Gladieux P."/>
            <person name="Hiltunen Thoren M."/>
            <person name="Johannesson H."/>
        </authorList>
    </citation>
    <scope>NUCLEOTIDE SEQUENCE</scope>
    <source>
        <strain evidence="2">CBS 359.72</strain>
    </source>
</reference>
<keyword evidence="3" id="KW-1185">Reference proteome</keyword>
<feature type="region of interest" description="Disordered" evidence="1">
    <location>
        <begin position="90"/>
        <end position="207"/>
    </location>
</feature>
<gene>
    <name evidence="2" type="ORF">C7999DRAFT_29390</name>
</gene>
<protein>
    <submittedName>
        <fullName evidence="2">Uncharacterized protein</fullName>
    </submittedName>
</protein>
<dbReference type="Proteomes" id="UP001303647">
    <property type="component" value="Unassembled WGS sequence"/>
</dbReference>
<feature type="compositionally biased region" description="Polar residues" evidence="1">
    <location>
        <begin position="179"/>
        <end position="190"/>
    </location>
</feature>
<evidence type="ECO:0000313" key="3">
    <source>
        <dbReference type="Proteomes" id="UP001303647"/>
    </source>
</evidence>